<dbReference type="GO" id="GO:0032259">
    <property type="term" value="P:methylation"/>
    <property type="evidence" value="ECO:0007669"/>
    <property type="project" value="UniProtKB-KW"/>
</dbReference>
<accession>A0A426FRZ3</accession>
<dbReference type="PANTHER" id="PTHR43191:SF2">
    <property type="entry name" value="RRNA METHYLTRANSFERASE 3, MITOCHONDRIAL"/>
    <property type="match status" value="1"/>
</dbReference>
<dbReference type="InterPro" id="IPR029028">
    <property type="entry name" value="Alpha/beta_knot_MTases"/>
</dbReference>
<feature type="domain" description="tRNA/rRNA methyltransferase SpoU type" evidence="3">
    <location>
        <begin position="150"/>
        <end position="287"/>
    </location>
</feature>
<dbReference type="GO" id="GO:0008173">
    <property type="term" value="F:RNA methyltransferase activity"/>
    <property type="evidence" value="ECO:0007669"/>
    <property type="project" value="InterPro"/>
</dbReference>
<evidence type="ECO:0000313" key="4">
    <source>
        <dbReference type="EMBL" id="RRN45476.1"/>
    </source>
</evidence>
<keyword evidence="2 4" id="KW-0808">Transferase</keyword>
<dbReference type="PANTHER" id="PTHR43191">
    <property type="entry name" value="RRNA METHYLTRANSFERASE 3"/>
    <property type="match status" value="1"/>
</dbReference>
<evidence type="ECO:0000256" key="1">
    <source>
        <dbReference type="ARBA" id="ARBA00022603"/>
    </source>
</evidence>
<gene>
    <name evidence="4" type="ORF">EHV23_04600</name>
</gene>
<comment type="caution">
    <text evidence="4">The sequence shown here is derived from an EMBL/GenBank/DDBJ whole genome shotgun (WGS) entry which is preliminary data.</text>
</comment>
<dbReference type="Pfam" id="PF00588">
    <property type="entry name" value="SpoU_methylase"/>
    <property type="match status" value="1"/>
</dbReference>
<keyword evidence="1 4" id="KW-0489">Methyltransferase</keyword>
<organism evidence="4 5">
    <name type="scientific">Lautropia dentalis</name>
    <dbReference type="NCBI Taxonomy" id="2490857"/>
    <lineage>
        <taxon>Bacteria</taxon>
        <taxon>Pseudomonadati</taxon>
        <taxon>Pseudomonadota</taxon>
        <taxon>Betaproteobacteria</taxon>
        <taxon>Burkholderiales</taxon>
        <taxon>Burkholderiaceae</taxon>
        <taxon>Lautropia</taxon>
    </lineage>
</organism>
<dbReference type="GO" id="GO:0006396">
    <property type="term" value="P:RNA processing"/>
    <property type="evidence" value="ECO:0007669"/>
    <property type="project" value="InterPro"/>
</dbReference>
<dbReference type="InterPro" id="IPR001537">
    <property type="entry name" value="SpoU_MeTrfase"/>
</dbReference>
<dbReference type="AlphaFoldDB" id="A0A426FRZ3"/>
<dbReference type="SUPFAM" id="SSF75217">
    <property type="entry name" value="alpha/beta knot"/>
    <property type="match status" value="1"/>
</dbReference>
<name>A0A426FRZ3_9BURK</name>
<dbReference type="Proteomes" id="UP000270261">
    <property type="component" value="Unassembled WGS sequence"/>
</dbReference>
<dbReference type="EMBL" id="RRUE01000001">
    <property type="protein sequence ID" value="RRN45476.1"/>
    <property type="molecule type" value="Genomic_DNA"/>
</dbReference>
<evidence type="ECO:0000259" key="3">
    <source>
        <dbReference type="Pfam" id="PF00588"/>
    </source>
</evidence>
<dbReference type="InterPro" id="IPR051259">
    <property type="entry name" value="rRNA_Methyltransferase"/>
</dbReference>
<keyword evidence="5" id="KW-1185">Reference proteome</keyword>
<dbReference type="GO" id="GO:0003723">
    <property type="term" value="F:RNA binding"/>
    <property type="evidence" value="ECO:0007669"/>
    <property type="project" value="InterPro"/>
</dbReference>
<dbReference type="RefSeq" id="WP_125094905.1">
    <property type="nucleotide sequence ID" value="NZ_RRUE01000001.1"/>
</dbReference>
<protein>
    <submittedName>
        <fullName evidence="4">RNA methyltransferase</fullName>
    </submittedName>
</protein>
<sequence>MSDPLITLAAARRRLQHTPADISSSSNPKWRHLRELLESARERRRSGQTVLEGWHLLDAWLATGRPIRQLVIPQRTLQQLAGVPASDGDDIDESVEHSSPVQVAANAHWLILDDRLFGELDLLPSPSPVLAVVDTPRPLLPARLGEGGDIIVLDRVQDPGNVGAILRTAAAAGVQTLLTTPGTAACWAPKVLRAGMGGHFVMDIVENVAPHALQALVTHLPLAGTVLQGGQSLYGTDLRSPLAWVFGNEGEGIAPALQERLGLRLTIPQAAGVESLNVAASAAVCLFEQRRQRLV</sequence>
<dbReference type="InterPro" id="IPR029064">
    <property type="entry name" value="Ribosomal_eL30-like_sf"/>
</dbReference>
<evidence type="ECO:0000256" key="2">
    <source>
        <dbReference type="ARBA" id="ARBA00022679"/>
    </source>
</evidence>
<dbReference type="OrthoDB" id="9794400at2"/>
<dbReference type="SUPFAM" id="SSF55315">
    <property type="entry name" value="L30e-like"/>
    <property type="match status" value="1"/>
</dbReference>
<dbReference type="Gene3D" id="3.30.1330.30">
    <property type="match status" value="1"/>
</dbReference>
<reference evidence="4 5" key="1">
    <citation type="submission" date="2018-11" db="EMBL/GenBank/DDBJ databases">
        <title>Genome sequencing of Lautropia sp. KCOM 2505 (= ChDC F240).</title>
        <authorList>
            <person name="Kook J.-K."/>
            <person name="Park S.-N."/>
            <person name="Lim Y.K."/>
        </authorList>
    </citation>
    <scope>NUCLEOTIDE SEQUENCE [LARGE SCALE GENOMIC DNA]</scope>
    <source>
        <strain evidence="4 5">KCOM 2505</strain>
    </source>
</reference>
<dbReference type="Gene3D" id="3.40.1280.10">
    <property type="match status" value="1"/>
</dbReference>
<proteinExistence type="predicted"/>
<dbReference type="InterPro" id="IPR029026">
    <property type="entry name" value="tRNA_m1G_MTases_N"/>
</dbReference>
<dbReference type="CDD" id="cd18095">
    <property type="entry name" value="SpoU-like_rRNA-MTase"/>
    <property type="match status" value="1"/>
</dbReference>
<evidence type="ECO:0000313" key="5">
    <source>
        <dbReference type="Proteomes" id="UP000270261"/>
    </source>
</evidence>